<dbReference type="GO" id="GO:0003735">
    <property type="term" value="F:structural constituent of ribosome"/>
    <property type="evidence" value="ECO:0007669"/>
    <property type="project" value="UniProtKB-UniRule"/>
</dbReference>
<dbReference type="PANTHER" id="PTHR11229">
    <property type="entry name" value="50S RIBOSOMAL PROTEIN L3"/>
    <property type="match status" value="1"/>
</dbReference>
<keyword evidence="2 7" id="KW-0699">rRNA-binding</keyword>
<dbReference type="InterPro" id="IPR000597">
    <property type="entry name" value="Ribosomal_uL3"/>
</dbReference>
<dbReference type="PROSITE" id="PS00474">
    <property type="entry name" value="RIBOSOMAL_L3"/>
    <property type="match status" value="1"/>
</dbReference>
<dbReference type="AlphaFoldDB" id="A0A7C2VG15"/>
<reference evidence="10" key="1">
    <citation type="journal article" date="2020" name="mSystems">
        <title>Genome- and Community-Level Interaction Insights into Carbon Utilization and Element Cycling Functions of Hydrothermarchaeota in Hydrothermal Sediment.</title>
        <authorList>
            <person name="Zhou Z."/>
            <person name="Liu Y."/>
            <person name="Xu W."/>
            <person name="Pan J."/>
            <person name="Luo Z.H."/>
            <person name="Li M."/>
        </authorList>
    </citation>
    <scope>NUCLEOTIDE SEQUENCE [LARGE SCALE GENOMIC DNA]</scope>
    <source>
        <strain evidence="10">SpSt-132</strain>
    </source>
</reference>
<dbReference type="InterPro" id="IPR019926">
    <property type="entry name" value="Ribosomal_uL3_CS"/>
</dbReference>
<dbReference type="Gene3D" id="3.30.160.810">
    <property type="match status" value="1"/>
</dbReference>
<name>A0A7C2VG15_9AQUI</name>
<dbReference type="GO" id="GO:0022625">
    <property type="term" value="C:cytosolic large ribosomal subunit"/>
    <property type="evidence" value="ECO:0007669"/>
    <property type="project" value="TreeGrafter"/>
</dbReference>
<accession>A0A7C2VG15</accession>
<evidence type="ECO:0000313" key="10">
    <source>
        <dbReference type="EMBL" id="HEW46115.1"/>
    </source>
</evidence>
<keyword evidence="3 7" id="KW-0694">RNA-binding</keyword>
<keyword evidence="4 7" id="KW-0689">Ribosomal protein</keyword>
<dbReference type="FunFam" id="2.40.30.10:FF:000004">
    <property type="entry name" value="50S ribosomal protein L3"/>
    <property type="match status" value="1"/>
</dbReference>
<comment type="subunit">
    <text evidence="7 9">Part of the 50S ribosomal subunit. Forms a cluster with proteins L14 and L19.</text>
</comment>
<proteinExistence type="inferred from homology"/>
<evidence type="ECO:0000256" key="5">
    <source>
        <dbReference type="ARBA" id="ARBA00023274"/>
    </source>
</evidence>
<evidence type="ECO:0000256" key="2">
    <source>
        <dbReference type="ARBA" id="ARBA00022730"/>
    </source>
</evidence>
<dbReference type="GO" id="GO:0006412">
    <property type="term" value="P:translation"/>
    <property type="evidence" value="ECO:0007669"/>
    <property type="project" value="UniProtKB-UniRule"/>
</dbReference>
<evidence type="ECO:0000256" key="1">
    <source>
        <dbReference type="ARBA" id="ARBA00006540"/>
    </source>
</evidence>
<comment type="function">
    <text evidence="7 9">One of the primary rRNA binding proteins, it binds directly near the 3'-end of the 23S rRNA, where it nucleates assembly of the 50S subunit.</text>
</comment>
<evidence type="ECO:0000256" key="7">
    <source>
        <dbReference type="HAMAP-Rule" id="MF_01325"/>
    </source>
</evidence>
<gene>
    <name evidence="7" type="primary">rplC</name>
    <name evidence="10" type="ORF">ENO47_05540</name>
</gene>
<sequence>MAIGLIGKKIGMTRVFLKDGTAVPATIIEIRPNYVTAIKTQEKDGYTAIQVGAFEDKEKHLTKPQLGHLKKCGKILRRLKEFRVDSVEGFEIGQELKVETVFQPGDLVDVVGRSKGRGFAGTMKRWDFGGFPKSHGHRYHRAVGSIGNRSDPGRVWKGKRMAGHWGNEPIRVQSILVLDVLPDHNAILVKGSIPGPNGGIVFVEKSRIANRKSQRLKLNRIKPMVDNLLKEVAKDESA</sequence>
<dbReference type="HAMAP" id="MF_01325_B">
    <property type="entry name" value="Ribosomal_uL3_B"/>
    <property type="match status" value="1"/>
</dbReference>
<dbReference type="InterPro" id="IPR019927">
    <property type="entry name" value="Ribosomal_uL3_bac/org-type"/>
</dbReference>
<dbReference type="SUPFAM" id="SSF50447">
    <property type="entry name" value="Translation proteins"/>
    <property type="match status" value="1"/>
</dbReference>
<comment type="similarity">
    <text evidence="1 7 8">Belongs to the universal ribosomal protein uL3 family.</text>
</comment>
<evidence type="ECO:0000256" key="4">
    <source>
        <dbReference type="ARBA" id="ARBA00022980"/>
    </source>
</evidence>
<dbReference type="NCBIfam" id="TIGR03625">
    <property type="entry name" value="L3_bact"/>
    <property type="match status" value="1"/>
</dbReference>
<evidence type="ECO:0000256" key="9">
    <source>
        <dbReference type="RuleBase" id="RU003906"/>
    </source>
</evidence>
<dbReference type="EMBL" id="DSFP01000048">
    <property type="protein sequence ID" value="HEW46115.1"/>
    <property type="molecule type" value="Genomic_DNA"/>
</dbReference>
<protein>
    <recommendedName>
        <fullName evidence="6 7">Large ribosomal subunit protein uL3</fullName>
    </recommendedName>
</protein>
<dbReference type="PANTHER" id="PTHR11229:SF16">
    <property type="entry name" value="LARGE RIBOSOMAL SUBUNIT PROTEIN UL3C"/>
    <property type="match status" value="1"/>
</dbReference>
<organism evidence="10">
    <name type="scientific">Hydrogenobacter sp</name>
    <dbReference type="NCBI Taxonomy" id="2152829"/>
    <lineage>
        <taxon>Bacteria</taxon>
        <taxon>Pseudomonadati</taxon>
        <taxon>Aquificota</taxon>
        <taxon>Aquificia</taxon>
        <taxon>Aquificales</taxon>
        <taxon>Aquificaceae</taxon>
        <taxon>Hydrogenobacter</taxon>
    </lineage>
</organism>
<evidence type="ECO:0000256" key="3">
    <source>
        <dbReference type="ARBA" id="ARBA00022884"/>
    </source>
</evidence>
<comment type="caution">
    <text evidence="10">The sequence shown here is derived from an EMBL/GenBank/DDBJ whole genome shotgun (WGS) entry which is preliminary data.</text>
</comment>
<dbReference type="Gene3D" id="2.40.30.10">
    <property type="entry name" value="Translation factors"/>
    <property type="match status" value="1"/>
</dbReference>
<keyword evidence="5 7" id="KW-0687">Ribonucleoprotein</keyword>
<dbReference type="InterPro" id="IPR009000">
    <property type="entry name" value="Transl_B-barrel_sf"/>
</dbReference>
<evidence type="ECO:0000256" key="8">
    <source>
        <dbReference type="RuleBase" id="RU003905"/>
    </source>
</evidence>
<dbReference type="GO" id="GO:0019843">
    <property type="term" value="F:rRNA binding"/>
    <property type="evidence" value="ECO:0007669"/>
    <property type="project" value="UniProtKB-UniRule"/>
</dbReference>
<evidence type="ECO:0000256" key="6">
    <source>
        <dbReference type="ARBA" id="ARBA00035243"/>
    </source>
</evidence>
<dbReference type="FunFam" id="3.30.160.810:FF:000001">
    <property type="entry name" value="50S ribosomal protein L3"/>
    <property type="match status" value="1"/>
</dbReference>
<dbReference type="Pfam" id="PF00297">
    <property type="entry name" value="Ribosomal_L3"/>
    <property type="match status" value="1"/>
</dbReference>